<protein>
    <submittedName>
        <fullName evidence="2">Uncharacterized protein</fullName>
    </submittedName>
</protein>
<sequence length="129" mass="14120">MLKAAVDGFYGGVAGHLAHFCKVEKLKGRSVLVSLHQQQLLVEKLKGRSVLVSLHQQLLVEKLKSKGSALVLLGIHLLVTFITLIVMLEEEALDIEPHLFWFQKPGVVSAYRASGPEEGEEEPPGSPTL</sequence>
<dbReference type="Proteomes" id="UP000215914">
    <property type="component" value="Unassembled WGS sequence"/>
</dbReference>
<reference evidence="2" key="2">
    <citation type="submission" date="2020-06" db="EMBL/GenBank/DDBJ databases">
        <title>Helianthus annuus Genome sequencing and assembly Release 2.</title>
        <authorList>
            <person name="Gouzy J."/>
            <person name="Langlade N."/>
            <person name="Munos S."/>
        </authorList>
    </citation>
    <scope>NUCLEOTIDE SEQUENCE</scope>
    <source>
        <tissue evidence="2">Leaves</tissue>
    </source>
</reference>
<gene>
    <name evidence="2" type="ORF">HanXRQr2_Chr01g0003711</name>
</gene>
<accession>A0A9K3JRR0</accession>
<comment type="caution">
    <text evidence="2">The sequence shown here is derived from an EMBL/GenBank/DDBJ whole genome shotgun (WGS) entry which is preliminary data.</text>
</comment>
<organism evidence="2 3">
    <name type="scientific">Helianthus annuus</name>
    <name type="common">Common sunflower</name>
    <dbReference type="NCBI Taxonomy" id="4232"/>
    <lineage>
        <taxon>Eukaryota</taxon>
        <taxon>Viridiplantae</taxon>
        <taxon>Streptophyta</taxon>
        <taxon>Embryophyta</taxon>
        <taxon>Tracheophyta</taxon>
        <taxon>Spermatophyta</taxon>
        <taxon>Magnoliopsida</taxon>
        <taxon>eudicotyledons</taxon>
        <taxon>Gunneridae</taxon>
        <taxon>Pentapetalae</taxon>
        <taxon>asterids</taxon>
        <taxon>campanulids</taxon>
        <taxon>Asterales</taxon>
        <taxon>Asteraceae</taxon>
        <taxon>Asteroideae</taxon>
        <taxon>Heliantheae alliance</taxon>
        <taxon>Heliantheae</taxon>
        <taxon>Helianthus</taxon>
    </lineage>
</organism>
<evidence type="ECO:0000256" key="1">
    <source>
        <dbReference type="SAM" id="Phobius"/>
    </source>
</evidence>
<name>A0A9K3JRR0_HELAN</name>
<dbReference type="EMBL" id="MNCJ02000316">
    <property type="protein sequence ID" value="KAF5820571.1"/>
    <property type="molecule type" value="Genomic_DNA"/>
</dbReference>
<evidence type="ECO:0000313" key="3">
    <source>
        <dbReference type="Proteomes" id="UP000215914"/>
    </source>
</evidence>
<feature type="transmembrane region" description="Helical" evidence="1">
    <location>
        <begin position="69"/>
        <end position="88"/>
    </location>
</feature>
<keyword evidence="3" id="KW-1185">Reference proteome</keyword>
<dbReference type="Gramene" id="mRNA:HanXRQr2_Chr01g0003711">
    <property type="protein sequence ID" value="mRNA:HanXRQr2_Chr01g0003711"/>
    <property type="gene ID" value="HanXRQr2_Chr01g0003711"/>
</dbReference>
<keyword evidence="1" id="KW-1133">Transmembrane helix</keyword>
<evidence type="ECO:0000313" key="2">
    <source>
        <dbReference type="EMBL" id="KAF5820571.1"/>
    </source>
</evidence>
<dbReference type="AlphaFoldDB" id="A0A9K3JRR0"/>
<keyword evidence="1" id="KW-0472">Membrane</keyword>
<keyword evidence="1" id="KW-0812">Transmembrane</keyword>
<proteinExistence type="predicted"/>
<reference evidence="2" key="1">
    <citation type="journal article" date="2017" name="Nature">
        <title>The sunflower genome provides insights into oil metabolism, flowering and Asterid evolution.</title>
        <authorList>
            <person name="Badouin H."/>
            <person name="Gouzy J."/>
            <person name="Grassa C.J."/>
            <person name="Murat F."/>
            <person name="Staton S.E."/>
            <person name="Cottret L."/>
            <person name="Lelandais-Briere C."/>
            <person name="Owens G.L."/>
            <person name="Carrere S."/>
            <person name="Mayjonade B."/>
            <person name="Legrand L."/>
            <person name="Gill N."/>
            <person name="Kane N.C."/>
            <person name="Bowers J.E."/>
            <person name="Hubner S."/>
            <person name="Bellec A."/>
            <person name="Berard A."/>
            <person name="Berges H."/>
            <person name="Blanchet N."/>
            <person name="Boniface M.C."/>
            <person name="Brunel D."/>
            <person name="Catrice O."/>
            <person name="Chaidir N."/>
            <person name="Claudel C."/>
            <person name="Donnadieu C."/>
            <person name="Faraut T."/>
            <person name="Fievet G."/>
            <person name="Helmstetter N."/>
            <person name="King M."/>
            <person name="Knapp S.J."/>
            <person name="Lai Z."/>
            <person name="Le Paslier M.C."/>
            <person name="Lippi Y."/>
            <person name="Lorenzon L."/>
            <person name="Mandel J.R."/>
            <person name="Marage G."/>
            <person name="Marchand G."/>
            <person name="Marquand E."/>
            <person name="Bret-Mestries E."/>
            <person name="Morien E."/>
            <person name="Nambeesan S."/>
            <person name="Nguyen T."/>
            <person name="Pegot-Espagnet P."/>
            <person name="Pouilly N."/>
            <person name="Raftis F."/>
            <person name="Sallet E."/>
            <person name="Schiex T."/>
            <person name="Thomas J."/>
            <person name="Vandecasteele C."/>
            <person name="Vares D."/>
            <person name="Vear F."/>
            <person name="Vautrin S."/>
            <person name="Crespi M."/>
            <person name="Mangin B."/>
            <person name="Burke J.M."/>
            <person name="Salse J."/>
            <person name="Munos S."/>
            <person name="Vincourt P."/>
            <person name="Rieseberg L.H."/>
            <person name="Langlade N.B."/>
        </authorList>
    </citation>
    <scope>NUCLEOTIDE SEQUENCE</scope>
    <source>
        <tissue evidence="2">Leaves</tissue>
    </source>
</reference>